<name>A0A1J1IV22_9DIPT</name>
<protein>
    <submittedName>
        <fullName evidence="1">CLUMA_CG016693, isoform A</fullName>
    </submittedName>
</protein>
<organism evidence="1 2">
    <name type="scientific">Clunio marinus</name>
    <dbReference type="NCBI Taxonomy" id="568069"/>
    <lineage>
        <taxon>Eukaryota</taxon>
        <taxon>Metazoa</taxon>
        <taxon>Ecdysozoa</taxon>
        <taxon>Arthropoda</taxon>
        <taxon>Hexapoda</taxon>
        <taxon>Insecta</taxon>
        <taxon>Pterygota</taxon>
        <taxon>Neoptera</taxon>
        <taxon>Endopterygota</taxon>
        <taxon>Diptera</taxon>
        <taxon>Nematocera</taxon>
        <taxon>Chironomoidea</taxon>
        <taxon>Chironomidae</taxon>
        <taxon>Clunio</taxon>
    </lineage>
</organism>
<sequence>MIANSAPTQTQAHIDMELSLIPYQYQGCWGTHLKREKEVEVTTADFLLLFFIPEKKREELTSHEAMSIEVVYISANLKTPYIVEI</sequence>
<dbReference type="AlphaFoldDB" id="A0A1J1IV22"/>
<accession>A0A1J1IV22</accession>
<dbReference type="Proteomes" id="UP000183832">
    <property type="component" value="Unassembled WGS sequence"/>
</dbReference>
<keyword evidence="2" id="KW-1185">Reference proteome</keyword>
<evidence type="ECO:0000313" key="2">
    <source>
        <dbReference type="Proteomes" id="UP000183832"/>
    </source>
</evidence>
<proteinExistence type="predicted"/>
<evidence type="ECO:0000313" key="1">
    <source>
        <dbReference type="EMBL" id="CRL02990.1"/>
    </source>
</evidence>
<dbReference type="EMBL" id="CVRI01000059">
    <property type="protein sequence ID" value="CRL02990.1"/>
    <property type="molecule type" value="Genomic_DNA"/>
</dbReference>
<reference evidence="1 2" key="1">
    <citation type="submission" date="2015-04" db="EMBL/GenBank/DDBJ databases">
        <authorList>
            <person name="Syromyatnikov M.Y."/>
            <person name="Popov V.N."/>
        </authorList>
    </citation>
    <scope>NUCLEOTIDE SEQUENCE [LARGE SCALE GENOMIC DNA]</scope>
</reference>
<gene>
    <name evidence="1" type="ORF">CLUMA_CG016693</name>
</gene>